<organism evidence="6 7">
    <name type="scientific">Xylaria arbuscula</name>
    <dbReference type="NCBI Taxonomy" id="114810"/>
    <lineage>
        <taxon>Eukaryota</taxon>
        <taxon>Fungi</taxon>
        <taxon>Dikarya</taxon>
        <taxon>Ascomycota</taxon>
        <taxon>Pezizomycotina</taxon>
        <taxon>Sordariomycetes</taxon>
        <taxon>Xylariomycetidae</taxon>
        <taxon>Xylariales</taxon>
        <taxon>Xylariaceae</taxon>
        <taxon>Xylaria</taxon>
    </lineage>
</organism>
<keyword evidence="2" id="KW-0378">Hydrolase</keyword>
<dbReference type="GO" id="GO:0005524">
    <property type="term" value="F:ATP binding"/>
    <property type="evidence" value="ECO:0007669"/>
    <property type="project" value="UniProtKB-KW"/>
</dbReference>
<evidence type="ECO:0000259" key="5">
    <source>
        <dbReference type="PROSITE" id="PS51194"/>
    </source>
</evidence>
<dbReference type="InterPro" id="IPR049730">
    <property type="entry name" value="SNF2/RAD54-like_C"/>
</dbReference>
<dbReference type="VEuPathDB" id="FungiDB:F4678DRAFT_455696"/>
<dbReference type="InterPro" id="IPR056026">
    <property type="entry name" value="DUF7607"/>
</dbReference>
<dbReference type="InterPro" id="IPR027417">
    <property type="entry name" value="P-loop_NTPase"/>
</dbReference>
<dbReference type="Gene3D" id="3.40.50.300">
    <property type="entry name" value="P-loop containing nucleotide triphosphate hydrolases"/>
    <property type="match status" value="2"/>
</dbReference>
<feature type="compositionally biased region" description="Acidic residues" evidence="4">
    <location>
        <begin position="341"/>
        <end position="352"/>
    </location>
</feature>
<dbReference type="SUPFAM" id="SSF52540">
    <property type="entry name" value="P-loop containing nucleoside triphosphate hydrolases"/>
    <property type="match status" value="2"/>
</dbReference>
<sequence length="1193" mass="134010">MRVTKFDQKTCLLDCIEKLQAATEALETIAAGEQSSTGGKRTWDAGEEPSITGLESTPTAKRRRLPLEELLTTVRDPSQRAGQQVGYLRDGGLHSYEILHGAGSNPAADDDIRGFSFCTEGPVHLGHQRQVRRLLQRKGLMHSAAIAPASNRRRSLPADIIIPLHDPFDDEVLPLYGDAEEDYDIEMWDEIEKERREDERQLSLTSGLPTDTVNIVLDNIVHSWELQWREAKLPTLLYEAPVMWRKLHGGSGTSARRKLSQEQHRLKTRICEMRKAVVEAGPWYTERELSRHAANLRPSIHDYLKIGWALDLARQESEPKEAARPPARQKIGTANAHDNDDTGTGEELESEPDNDKPTTTPWQGSYKPEGDQAVLGRREERPSNHSAHVAIKKGETVNLKSTNNNTYAPGGQAAATSDNSPALCTTKREREGEENHCGPCKKRAELTYRGLELIELSDDDDEGDNQNKKLQPLEHNSYNHGTEGNSGSDDDEYRIDETDCPQEDPQLWRDCCEFFGHDQAKVSTEKSSHWYRFKDTGLLLKPFQLYAVYWILTQPRRNVLGAFLADDPGLGKSYIVFGVMATRSALLMNDSHIHDHPASHCMPGRECPRPYACGIRCSCEGGVSRSLLRVVLEGPQVIVCPPSILREWITKFEETLGSDRNRAGFQLKVIAAADSLPGEQQSMLLSQSNTGYLLAEVTGEVKWRQKKGEHVPDHSEISVKGRPGQSKTIILSTSSYVLRGIQQLFLRNERYRKAECSVSNVAISFIAADECHQYHGSSKKPTQPLRIAEELARCSGFSVPSFWLGVSGTPMESGPRDIKATVEHIQYMQRNSRVGLSDRDLGMDGFQAAYNAVANKTLEELRNASHEVWESFCSVRDEFMGRLIIARSGDGTFQCSSLAVFRLPQVREIECPFPTAYKHLLTVDEDEFGRLVAKTLQKLREQWEANGRARPQPNLATAKQHFMKTQRAATLLRKMRITVAFPGILGAVADKLSIESVEVDQYHLKTNGQGKESLQDSPYYQHINEITKHNPKILVLRKCLQSLLDDHDEHPGRGRLPKNMIVFAEVPTTTYLLYCWLQANWSDRIDPLFIHRNMKMTERAHVLEGMRSWDNDKSVVLVSTPALIGVGIGLQRANHVVLFDVPMMARTDQQAIARVARTGQLLPVHVTCCVAVDCEVEMTIRERKQKRASLSQG</sequence>
<dbReference type="GO" id="GO:0008094">
    <property type="term" value="F:ATP-dependent activity, acting on DNA"/>
    <property type="evidence" value="ECO:0007669"/>
    <property type="project" value="TreeGrafter"/>
</dbReference>
<dbReference type="PANTHER" id="PTHR45626">
    <property type="entry name" value="TRANSCRIPTION TERMINATION FACTOR 2-RELATED"/>
    <property type="match status" value="1"/>
</dbReference>
<feature type="compositionally biased region" description="Polar residues" evidence="4">
    <location>
        <begin position="398"/>
        <end position="407"/>
    </location>
</feature>
<dbReference type="InterPro" id="IPR000330">
    <property type="entry name" value="SNF2_N"/>
</dbReference>
<evidence type="ECO:0000256" key="3">
    <source>
        <dbReference type="ARBA" id="ARBA00022840"/>
    </source>
</evidence>
<dbReference type="GO" id="GO:0006281">
    <property type="term" value="P:DNA repair"/>
    <property type="evidence" value="ECO:0007669"/>
    <property type="project" value="TreeGrafter"/>
</dbReference>
<dbReference type="CDD" id="cd18793">
    <property type="entry name" value="SF2_C_SNF"/>
    <property type="match status" value="1"/>
</dbReference>
<keyword evidence="7" id="KW-1185">Reference proteome</keyword>
<dbReference type="SMART" id="SM00490">
    <property type="entry name" value="HELICc"/>
    <property type="match status" value="1"/>
</dbReference>
<feature type="compositionally biased region" description="Polar residues" evidence="4">
    <location>
        <begin position="474"/>
        <end position="487"/>
    </location>
</feature>
<feature type="region of interest" description="Disordered" evidence="4">
    <location>
        <begin position="32"/>
        <end position="54"/>
    </location>
</feature>
<gene>
    <name evidence="6" type="ORF">NPX13_g8588</name>
</gene>
<evidence type="ECO:0000256" key="2">
    <source>
        <dbReference type="ARBA" id="ARBA00022801"/>
    </source>
</evidence>
<name>A0A9W8N8A8_9PEZI</name>
<dbReference type="InterPro" id="IPR001650">
    <property type="entry name" value="Helicase_C-like"/>
</dbReference>
<dbReference type="Pfam" id="PF00176">
    <property type="entry name" value="SNF2-rel_dom"/>
    <property type="match status" value="1"/>
</dbReference>
<evidence type="ECO:0000313" key="7">
    <source>
        <dbReference type="Proteomes" id="UP001148614"/>
    </source>
</evidence>
<proteinExistence type="predicted"/>
<feature type="region of interest" description="Disordered" evidence="4">
    <location>
        <begin position="456"/>
        <end position="492"/>
    </location>
</feature>
<dbReference type="InterPro" id="IPR050628">
    <property type="entry name" value="SNF2_RAD54_helicase_TF"/>
</dbReference>
<feature type="region of interest" description="Disordered" evidence="4">
    <location>
        <begin position="317"/>
        <end position="420"/>
    </location>
</feature>
<keyword evidence="3" id="KW-0067">ATP-binding</keyword>
<dbReference type="Pfam" id="PF00271">
    <property type="entry name" value="Helicase_C"/>
    <property type="match status" value="1"/>
</dbReference>
<dbReference type="AlphaFoldDB" id="A0A9W8N8A8"/>
<comment type="caution">
    <text evidence="6">The sequence shown here is derived from an EMBL/GenBank/DDBJ whole genome shotgun (WGS) entry which is preliminary data.</text>
</comment>
<keyword evidence="1" id="KW-0547">Nucleotide-binding</keyword>
<dbReference type="EMBL" id="JANPWZ010001910">
    <property type="protein sequence ID" value="KAJ3562380.1"/>
    <property type="molecule type" value="Genomic_DNA"/>
</dbReference>
<feature type="domain" description="Helicase C-terminal" evidence="5">
    <location>
        <begin position="1039"/>
        <end position="1193"/>
    </location>
</feature>
<evidence type="ECO:0000256" key="1">
    <source>
        <dbReference type="ARBA" id="ARBA00022741"/>
    </source>
</evidence>
<evidence type="ECO:0000313" key="6">
    <source>
        <dbReference type="EMBL" id="KAJ3562380.1"/>
    </source>
</evidence>
<dbReference type="PROSITE" id="PS51194">
    <property type="entry name" value="HELICASE_CTER"/>
    <property type="match status" value="1"/>
</dbReference>
<dbReference type="Pfam" id="PF24580">
    <property type="entry name" value="DUF7607"/>
    <property type="match status" value="1"/>
</dbReference>
<dbReference type="GO" id="GO:0005634">
    <property type="term" value="C:nucleus"/>
    <property type="evidence" value="ECO:0007669"/>
    <property type="project" value="TreeGrafter"/>
</dbReference>
<evidence type="ECO:0000256" key="4">
    <source>
        <dbReference type="SAM" id="MobiDB-lite"/>
    </source>
</evidence>
<dbReference type="Proteomes" id="UP001148614">
    <property type="component" value="Unassembled WGS sequence"/>
</dbReference>
<protein>
    <recommendedName>
        <fullName evidence="5">Helicase C-terminal domain-containing protein</fullName>
    </recommendedName>
</protein>
<dbReference type="GO" id="GO:0016787">
    <property type="term" value="F:hydrolase activity"/>
    <property type="evidence" value="ECO:0007669"/>
    <property type="project" value="UniProtKB-KW"/>
</dbReference>
<accession>A0A9W8N8A8</accession>
<reference evidence="6" key="1">
    <citation type="submission" date="2022-07" db="EMBL/GenBank/DDBJ databases">
        <title>Genome Sequence of Xylaria arbuscula.</title>
        <authorList>
            <person name="Buettner E."/>
        </authorList>
    </citation>
    <scope>NUCLEOTIDE SEQUENCE</scope>
    <source>
        <strain evidence="6">VT107</strain>
    </source>
</reference>